<dbReference type="EMBL" id="JBCEZU010000089">
    <property type="protein sequence ID" value="KAK9531190.1"/>
    <property type="molecule type" value="Genomic_DNA"/>
</dbReference>
<dbReference type="Proteomes" id="UP001488805">
    <property type="component" value="Unassembled WGS sequence"/>
</dbReference>
<evidence type="ECO:0000256" key="1">
    <source>
        <dbReference type="SAM" id="MobiDB-lite"/>
    </source>
</evidence>
<sequence>MSRLPVQHPPGRGGYPSSQTLGRRTSRDAAEVRKPLRMSLGSEARYFRFNGTKWRQVFVRVCVGEVKEALQKSDVPLCVRARTARCAKSTRKEKYAKRLFTATVR</sequence>
<reference evidence="2 3" key="1">
    <citation type="journal article" date="2024" name="Genome Biol. Evol.">
        <title>Chromosome-level genome assembly of the viviparous eelpout Zoarces viviparus.</title>
        <authorList>
            <person name="Fuhrmann N."/>
            <person name="Brasseur M.V."/>
            <person name="Bakowski C.E."/>
            <person name="Podsiadlowski L."/>
            <person name="Prost S."/>
            <person name="Krehenwinkel H."/>
            <person name="Mayer C."/>
        </authorList>
    </citation>
    <scope>NUCLEOTIDE SEQUENCE [LARGE SCALE GENOMIC DNA]</scope>
    <source>
        <strain evidence="2">NO-MEL_2022_Ind0_liver</strain>
    </source>
</reference>
<keyword evidence="3" id="KW-1185">Reference proteome</keyword>
<comment type="caution">
    <text evidence="2">The sequence shown here is derived from an EMBL/GenBank/DDBJ whole genome shotgun (WGS) entry which is preliminary data.</text>
</comment>
<protein>
    <submittedName>
        <fullName evidence="2">Uncharacterized protein</fullName>
    </submittedName>
</protein>
<dbReference type="AlphaFoldDB" id="A0AAW1F9M6"/>
<organism evidence="2 3">
    <name type="scientific">Zoarces viviparus</name>
    <name type="common">Viviparous eelpout</name>
    <name type="synonym">Blennius viviparus</name>
    <dbReference type="NCBI Taxonomy" id="48416"/>
    <lineage>
        <taxon>Eukaryota</taxon>
        <taxon>Metazoa</taxon>
        <taxon>Chordata</taxon>
        <taxon>Craniata</taxon>
        <taxon>Vertebrata</taxon>
        <taxon>Euteleostomi</taxon>
        <taxon>Actinopterygii</taxon>
        <taxon>Neopterygii</taxon>
        <taxon>Teleostei</taxon>
        <taxon>Neoteleostei</taxon>
        <taxon>Acanthomorphata</taxon>
        <taxon>Eupercaria</taxon>
        <taxon>Perciformes</taxon>
        <taxon>Cottioidei</taxon>
        <taxon>Zoarcales</taxon>
        <taxon>Zoarcidae</taxon>
        <taxon>Zoarcinae</taxon>
        <taxon>Zoarces</taxon>
    </lineage>
</organism>
<proteinExistence type="predicted"/>
<evidence type="ECO:0000313" key="2">
    <source>
        <dbReference type="EMBL" id="KAK9531190.1"/>
    </source>
</evidence>
<name>A0AAW1F9M6_ZOAVI</name>
<accession>A0AAW1F9M6</accession>
<evidence type="ECO:0000313" key="3">
    <source>
        <dbReference type="Proteomes" id="UP001488805"/>
    </source>
</evidence>
<gene>
    <name evidence="2" type="ORF">VZT92_010632</name>
</gene>
<feature type="region of interest" description="Disordered" evidence="1">
    <location>
        <begin position="1"/>
        <end position="33"/>
    </location>
</feature>